<protein>
    <recommendedName>
        <fullName evidence="4">ABC transporter, permease protein</fullName>
    </recommendedName>
</protein>
<proteinExistence type="predicted"/>
<feature type="transmembrane region" description="Helical" evidence="1">
    <location>
        <begin position="81"/>
        <end position="103"/>
    </location>
</feature>
<evidence type="ECO:0008006" key="4">
    <source>
        <dbReference type="Google" id="ProtNLM"/>
    </source>
</evidence>
<evidence type="ECO:0000313" key="2">
    <source>
        <dbReference type="EMBL" id="PLT46461.1"/>
    </source>
</evidence>
<dbReference type="EMBL" id="NFEZ01000004">
    <property type="protein sequence ID" value="PLT46461.1"/>
    <property type="molecule type" value="Genomic_DNA"/>
</dbReference>
<feature type="transmembrane region" description="Helical" evidence="1">
    <location>
        <begin position="124"/>
        <end position="147"/>
    </location>
</feature>
<feature type="transmembrane region" description="Helical" evidence="1">
    <location>
        <begin position="191"/>
        <end position="210"/>
    </location>
</feature>
<keyword evidence="1" id="KW-1133">Transmembrane helix</keyword>
<sequence>MKTNLIALLKLADLEIRRFRGILLGLMALVALIQLGGLSMVTRTRLSQIESQIERSGMTLAEFKLQNSGLSLLELLGELDGVTGVATACCIVVVAAYTLIIWYRDWFGRASFAYRLLMLPHPRFLLYLSKLVAILTFVFSLFAWQIVIVAGQMLLYHVQIPHQLRIERTFIDTIRSTDLVIFIPVRLTEFLLVYGLGLVIVLLLFTTALLERSYRLKGLLGGLALSAAAFVLLVWLWAGAEDRGSFLYPTELLALFIGVLLVSAAAALWLGWRLLRGKVSV</sequence>
<evidence type="ECO:0000313" key="3">
    <source>
        <dbReference type="Proteomes" id="UP000234789"/>
    </source>
</evidence>
<feature type="transmembrane region" description="Helical" evidence="1">
    <location>
        <begin position="21"/>
        <end position="41"/>
    </location>
</feature>
<keyword evidence="3" id="KW-1185">Reference proteome</keyword>
<feature type="transmembrane region" description="Helical" evidence="1">
    <location>
        <begin position="252"/>
        <end position="272"/>
    </location>
</feature>
<dbReference type="Proteomes" id="UP000234789">
    <property type="component" value="Unassembled WGS sequence"/>
</dbReference>
<gene>
    <name evidence="2" type="ORF">B8V81_4892</name>
</gene>
<dbReference type="AlphaFoldDB" id="A0A2N5N7Y6"/>
<reference evidence="2 3" key="1">
    <citation type="submission" date="2017-05" db="EMBL/GenBank/DDBJ databases">
        <title>Functional genome analysis of Paenibacillus pasadenensis strain R16: insights on endophytic life style and antifungal activity.</title>
        <authorList>
            <person name="Passera A."/>
            <person name="Marcolungo L."/>
            <person name="Casati P."/>
            <person name="Brasca M."/>
            <person name="Quaglino F."/>
            <person name="Delledonne M."/>
        </authorList>
    </citation>
    <scope>NUCLEOTIDE SEQUENCE [LARGE SCALE GENOMIC DNA]</scope>
    <source>
        <strain evidence="2 3">R16</strain>
    </source>
</reference>
<keyword evidence="1" id="KW-0812">Transmembrane</keyword>
<keyword evidence="1" id="KW-0472">Membrane</keyword>
<accession>A0A2N5N7Y6</accession>
<feature type="transmembrane region" description="Helical" evidence="1">
    <location>
        <begin position="219"/>
        <end position="240"/>
    </location>
</feature>
<name>A0A2N5N7Y6_9BACL</name>
<organism evidence="2 3">
    <name type="scientific">Paenibacillus pasadenensis</name>
    <dbReference type="NCBI Taxonomy" id="217090"/>
    <lineage>
        <taxon>Bacteria</taxon>
        <taxon>Bacillati</taxon>
        <taxon>Bacillota</taxon>
        <taxon>Bacilli</taxon>
        <taxon>Bacillales</taxon>
        <taxon>Paenibacillaceae</taxon>
        <taxon>Paenibacillus</taxon>
    </lineage>
</organism>
<comment type="caution">
    <text evidence="2">The sequence shown here is derived from an EMBL/GenBank/DDBJ whole genome shotgun (WGS) entry which is preliminary data.</text>
</comment>
<evidence type="ECO:0000256" key="1">
    <source>
        <dbReference type="SAM" id="Phobius"/>
    </source>
</evidence>
<dbReference type="RefSeq" id="WP_101809337.1">
    <property type="nucleotide sequence ID" value="NZ_NFEZ01000004.1"/>
</dbReference>